<dbReference type="InterPro" id="IPR033482">
    <property type="entry name" value="EMSY"/>
</dbReference>
<feature type="region of interest" description="Disordered" evidence="3">
    <location>
        <begin position="307"/>
        <end position="331"/>
    </location>
</feature>
<protein>
    <submittedName>
        <fullName evidence="5">BRCA2-interacting transcriptional repressor EMSY</fullName>
    </submittedName>
</protein>
<dbReference type="Proteomes" id="UP000230066">
    <property type="component" value="Unassembled WGS sequence"/>
</dbReference>
<name>A0A4E0RKS2_FASHE</name>
<dbReference type="Gene3D" id="1.10.1240.40">
    <property type="entry name" value="ENT domain"/>
    <property type="match status" value="1"/>
</dbReference>
<feature type="region of interest" description="Disordered" evidence="3">
    <location>
        <begin position="154"/>
        <end position="206"/>
    </location>
</feature>
<reference evidence="5" key="1">
    <citation type="submission" date="2019-03" db="EMBL/GenBank/DDBJ databases">
        <title>Improved annotation for the trematode Fasciola hepatica.</title>
        <authorList>
            <person name="Choi Y.-J."/>
            <person name="Martin J."/>
            <person name="Mitreva M."/>
        </authorList>
    </citation>
    <scope>NUCLEOTIDE SEQUENCE [LARGE SCALE GENOMIC DNA]</scope>
</reference>
<evidence type="ECO:0000256" key="2">
    <source>
        <dbReference type="ARBA" id="ARBA00023242"/>
    </source>
</evidence>
<comment type="caution">
    <text evidence="5">The sequence shown here is derived from an EMBL/GenBank/DDBJ whole genome shotgun (WGS) entry which is preliminary data.</text>
</comment>
<dbReference type="EMBL" id="JXXN02000500">
    <property type="protein sequence ID" value="THD27191.1"/>
    <property type="molecule type" value="Genomic_DNA"/>
</dbReference>
<feature type="compositionally biased region" description="Polar residues" evidence="3">
    <location>
        <begin position="312"/>
        <end position="331"/>
    </location>
</feature>
<dbReference type="PROSITE" id="PS51138">
    <property type="entry name" value="ENT"/>
    <property type="match status" value="1"/>
</dbReference>
<feature type="compositionally biased region" description="Polar residues" evidence="3">
    <location>
        <begin position="171"/>
        <end position="192"/>
    </location>
</feature>
<dbReference type="PANTHER" id="PTHR16500">
    <property type="entry name" value="BRCA2-INTERACTING TRANSCRIPTIONAL REPRESSOR EMSY"/>
    <property type="match status" value="1"/>
</dbReference>
<evidence type="ECO:0000313" key="5">
    <source>
        <dbReference type="EMBL" id="THD27191.1"/>
    </source>
</evidence>
<feature type="compositionally biased region" description="Low complexity" evidence="3">
    <location>
        <begin position="729"/>
        <end position="747"/>
    </location>
</feature>
<dbReference type="SMART" id="SM01191">
    <property type="entry name" value="ENT"/>
    <property type="match status" value="1"/>
</dbReference>
<dbReference type="SUPFAM" id="SSF158639">
    <property type="entry name" value="ENT-like"/>
    <property type="match status" value="1"/>
</dbReference>
<evidence type="ECO:0000259" key="4">
    <source>
        <dbReference type="PROSITE" id="PS51138"/>
    </source>
</evidence>
<evidence type="ECO:0000256" key="3">
    <source>
        <dbReference type="SAM" id="MobiDB-lite"/>
    </source>
</evidence>
<dbReference type="GO" id="GO:0006355">
    <property type="term" value="P:regulation of DNA-templated transcription"/>
    <property type="evidence" value="ECO:0007669"/>
    <property type="project" value="InterPro"/>
</dbReference>
<keyword evidence="2" id="KW-0539">Nucleus</keyword>
<feature type="region of interest" description="Disordered" evidence="3">
    <location>
        <begin position="729"/>
        <end position="752"/>
    </location>
</feature>
<keyword evidence="6" id="KW-1185">Reference proteome</keyword>
<dbReference type="Pfam" id="PF03735">
    <property type="entry name" value="ENT"/>
    <property type="match status" value="1"/>
</dbReference>
<dbReference type="InterPro" id="IPR036142">
    <property type="entry name" value="ENT_dom-like_sf"/>
</dbReference>
<organism evidence="5 6">
    <name type="scientific">Fasciola hepatica</name>
    <name type="common">Liver fluke</name>
    <dbReference type="NCBI Taxonomy" id="6192"/>
    <lineage>
        <taxon>Eukaryota</taxon>
        <taxon>Metazoa</taxon>
        <taxon>Spiralia</taxon>
        <taxon>Lophotrochozoa</taxon>
        <taxon>Platyhelminthes</taxon>
        <taxon>Trematoda</taxon>
        <taxon>Digenea</taxon>
        <taxon>Plagiorchiida</taxon>
        <taxon>Echinostomata</taxon>
        <taxon>Echinostomatoidea</taxon>
        <taxon>Fasciolidae</taxon>
        <taxon>Fasciola</taxon>
    </lineage>
</organism>
<feature type="domain" description="ENT" evidence="4">
    <location>
        <begin position="25"/>
        <end position="109"/>
    </location>
</feature>
<accession>A0A4E0RKS2</accession>
<comment type="subcellular location">
    <subcellularLocation>
        <location evidence="1">Nucleus</location>
    </subcellularLocation>
</comment>
<sequence>MSQLTVPRGEFLVWPMLLNYSRDECFQILRRLELEAYSKVVSVFRAQGSLTGTKRKVLYKLQRLLSITTDRHKAEVRRALNDEELITISEAACGKEVYEEWISEGKRIAPVLHRPSAKTAYIAEANRAAFSQLCENYSTPPPCETAYLSLSPDQITTEPRSESPAVENKMVTKTYSSKGTQTSKPSGETSSPIPFAGGDSHETDNIPRVGYEVTCETENLSLPSEMLNGHVKQRTPFVLEPKNTIRSGRDAIEDQSESFPNHLTSESARVSLSAQLNSAHSAPSTESLLTFGKLTDLMQTMENKHGPAELTSMGSQLSRKRSLSTSPNTAESLTVPSKLLSLVHAPSTLTTAARRPVQSQLMQNNPQSEAAMINPATVQLLPKTTETLSSNYSTVQRVQPKSTHSVIGLHSSSTNRPHSQLVLQMCRPASETLSTVDPTIGSSRSNNAVIIPPRLVQANTVSRTYPGMQVPASSISFKSPLIGSRAQRCVPSSVNDSGVDSTQRTYSGAVTPSITMVHSLQGVGGTNRIPTAMNTVVLSTASSFTAELSRPSISMSHVPSIQSIAASPFKSNSVAVVNTPNNHFSCGLSNNPAPCASMDSTPGQSSLAARRLVSSAQPLIVPGLSVASNVVQNATSTSSNNVIVFQRALSARKPSNTCPTPIKLAPATPCVTPSTSTPTTPIMPGAPGNRQIRILGLSSNLPIGSSSVLNPASSSAGIVSVAPVSRATPEILSSPPTSTISTPTNPSDLEKSQGDVISNLLSRASRLGSMLEVDLDADDYMAQTTQLEADTCHSVGSCQSSDPATTQAAFSTPLGSTSQMETSATQQQLPEPCAFAVPSHLSSTESEASSCANRIMNRVISSLHPVDSLTSINSEIELGVAPGTPTIDRDCFDTPIEVPSNKKIDQLKAILGLTTHGAGCAESGGEQTVESSKGFMMTSRYYSPSFDQPSSSTSEHWIIDRPSLTGYVIPEPKRARLSPAVSEALDLASTPSGGHRVPEHCDWQSDVEAVFEQLTHVSTLFIQVAGSGQTEWTDRRGDLLNNEQNLVNPLRVIRQWAACIPDLSTNSNQMKESIHKLHIHSITQLTNFVDALLLVLYRDGEVSPQWSTLRVEEQKRIVLSLSISLQCLCNLLSASKTLNQLIPSRLQALLSVLVTGRRARLLLGQSDCPLSISGSAHGNRVLSYAAILYYSVLLHLESIHGGLETGTSELIAHKLIVDPVVFRSVIFHCSRPVPNDDNAEVQSQLHYRLLLSKLADILSVYKLQTLCVHDAGDLRTPEEELEMSVHATGLVLIFRSNDLNFTTNPDVIDATEPRPVVQTIRSCLVFYGLTAIGCGSPIDRFQRLLIIFDHQCTSWIAALLHLMETNPSGSEILHSKPTESAFPFAVLRGVVHLLSESVFSDLSNRKNPALFLESSGESVEQFWNRACDIIILLNTASQWLDRLFPSPVQPEQRRAVNGSTCTVHPSRMTRKWPSLPSTSPLSLCQTVGFLHDFLRSMTGLISTFPRLTFALASHSHQFEIPEAVSRLDLQPTKTAFQCILDATNRDRVSPLASEWAILLIKLAVNPESTDEKALEGAKLLSAELTDLQLIS</sequence>
<proteinExistence type="predicted"/>
<gene>
    <name evidence="5" type="ORF">D915_002059</name>
</gene>
<dbReference type="PANTHER" id="PTHR16500:SF3">
    <property type="entry name" value="BRCA2-INTERACTING TRANSCRIPTIONAL REPRESSOR EMSY"/>
    <property type="match status" value="1"/>
</dbReference>
<dbReference type="GO" id="GO:0005654">
    <property type="term" value="C:nucleoplasm"/>
    <property type="evidence" value="ECO:0007669"/>
    <property type="project" value="TreeGrafter"/>
</dbReference>
<feature type="region of interest" description="Disordered" evidence="3">
    <location>
        <begin position="794"/>
        <end position="828"/>
    </location>
</feature>
<dbReference type="InterPro" id="IPR005491">
    <property type="entry name" value="ENT_dom"/>
</dbReference>
<evidence type="ECO:0000313" key="6">
    <source>
        <dbReference type="Proteomes" id="UP000230066"/>
    </source>
</evidence>
<evidence type="ECO:0000256" key="1">
    <source>
        <dbReference type="ARBA" id="ARBA00004123"/>
    </source>
</evidence>